<evidence type="ECO:0000259" key="1">
    <source>
        <dbReference type="PROSITE" id="PS50042"/>
    </source>
</evidence>
<dbReference type="PROSITE" id="PS50042">
    <property type="entry name" value="CNMP_BINDING_3"/>
    <property type="match status" value="1"/>
</dbReference>
<accession>A0A7Y8Y3P8</accession>
<name>A0A7Y8Y3P8_9FLAO</name>
<comment type="caution">
    <text evidence="2">The sequence shown here is derived from an EMBL/GenBank/DDBJ whole genome shotgun (WGS) entry which is preliminary data.</text>
</comment>
<dbReference type="AlphaFoldDB" id="A0A7Y8Y3P8"/>
<reference evidence="2 3" key="1">
    <citation type="submission" date="2020-07" db="EMBL/GenBank/DDBJ databases">
        <authorList>
            <person name="Sun Q."/>
        </authorList>
    </citation>
    <scope>NUCLEOTIDE SEQUENCE [LARGE SCALE GENOMIC DNA]</scope>
    <source>
        <strain evidence="2 3">MAH-1</strain>
    </source>
</reference>
<dbReference type="SUPFAM" id="SSF51206">
    <property type="entry name" value="cAMP-binding domain-like"/>
    <property type="match status" value="1"/>
</dbReference>
<dbReference type="InterPro" id="IPR014710">
    <property type="entry name" value="RmlC-like_jellyroll"/>
</dbReference>
<keyword evidence="3" id="KW-1185">Reference proteome</keyword>
<feature type="domain" description="Cyclic nucleotide-binding" evidence="1">
    <location>
        <begin position="9"/>
        <end position="112"/>
    </location>
</feature>
<dbReference type="EMBL" id="JACBJI010000005">
    <property type="protein sequence ID" value="NYA71755.1"/>
    <property type="molecule type" value="Genomic_DNA"/>
</dbReference>
<sequence>MESFINYLQSHNLSAHSIDSLVSSANPEAFKKGEFVLRQGEVCRHKVFVEKGLLRTFGLTTDGNEHILQFSPENTWTLDVESYDRQIPALYNISAIEKTDVLIWERNDFERLRSELPELQSLSQQLISRNIYNSRHRLLTALGETPEQKYENFVHTSGDLLSRLPLRMIASFLGISLKTLTRIRKAQLHRQSK</sequence>
<dbReference type="Gene3D" id="2.60.120.10">
    <property type="entry name" value="Jelly Rolls"/>
    <property type="match status" value="1"/>
</dbReference>
<protein>
    <submittedName>
        <fullName evidence="2">Crp/Fnr family transcriptional regulator</fullName>
    </submittedName>
</protein>
<dbReference type="InterPro" id="IPR018490">
    <property type="entry name" value="cNMP-bd_dom_sf"/>
</dbReference>
<evidence type="ECO:0000313" key="3">
    <source>
        <dbReference type="Proteomes" id="UP000535020"/>
    </source>
</evidence>
<dbReference type="RefSeq" id="WP_176006567.1">
    <property type="nucleotide sequence ID" value="NZ_JABWMI010000014.1"/>
</dbReference>
<dbReference type="InterPro" id="IPR000595">
    <property type="entry name" value="cNMP-bd_dom"/>
</dbReference>
<organism evidence="2 3">
    <name type="scientific">Flavobacterium agri</name>
    <dbReference type="NCBI Taxonomy" id="2743471"/>
    <lineage>
        <taxon>Bacteria</taxon>
        <taxon>Pseudomonadati</taxon>
        <taxon>Bacteroidota</taxon>
        <taxon>Flavobacteriia</taxon>
        <taxon>Flavobacteriales</taxon>
        <taxon>Flavobacteriaceae</taxon>
        <taxon>Flavobacterium</taxon>
    </lineage>
</organism>
<gene>
    <name evidence="2" type="ORF">HZF10_12550</name>
</gene>
<evidence type="ECO:0000313" key="2">
    <source>
        <dbReference type="EMBL" id="NYA71755.1"/>
    </source>
</evidence>
<proteinExistence type="predicted"/>
<dbReference type="Pfam" id="PF00027">
    <property type="entry name" value="cNMP_binding"/>
    <property type="match status" value="1"/>
</dbReference>
<dbReference type="CDD" id="cd00038">
    <property type="entry name" value="CAP_ED"/>
    <property type="match status" value="1"/>
</dbReference>
<dbReference type="Proteomes" id="UP000535020">
    <property type="component" value="Unassembled WGS sequence"/>
</dbReference>